<dbReference type="AlphaFoldDB" id="A0A820H490"/>
<comment type="caution">
    <text evidence="1">The sequence shown here is derived from an EMBL/GenBank/DDBJ whole genome shotgun (WGS) entry which is preliminary data.</text>
</comment>
<evidence type="ECO:0000313" key="1">
    <source>
        <dbReference type="EMBL" id="CAF4287614.1"/>
    </source>
</evidence>
<feature type="non-terminal residue" evidence="1">
    <location>
        <position position="170"/>
    </location>
</feature>
<evidence type="ECO:0000313" key="2">
    <source>
        <dbReference type="Proteomes" id="UP000663836"/>
    </source>
</evidence>
<gene>
    <name evidence="1" type="ORF">JBS370_LOCUS39966</name>
</gene>
<organism evidence="1 2">
    <name type="scientific">Rotaria sordida</name>
    <dbReference type="NCBI Taxonomy" id="392033"/>
    <lineage>
        <taxon>Eukaryota</taxon>
        <taxon>Metazoa</taxon>
        <taxon>Spiralia</taxon>
        <taxon>Gnathifera</taxon>
        <taxon>Rotifera</taxon>
        <taxon>Eurotatoria</taxon>
        <taxon>Bdelloidea</taxon>
        <taxon>Philodinida</taxon>
        <taxon>Philodinidae</taxon>
        <taxon>Rotaria</taxon>
    </lineage>
</organism>
<sequence length="170" mass="19213">HIPSETITRTLPGLPPPPRSVIIERLPPPPEKPRDIIIERWLPYGPQSERRTIVEPAPPAPEYQRSSNTIVIYSAAETRITRKFQNLGVTPEDPASYRARYGSSLLDSVTLVQQARNAGVVEDITPPGRSSSLYTPTHEHPGYWDRSNDIITRDYSSTLRSSCEEHQQYI</sequence>
<proteinExistence type="predicted"/>
<reference evidence="1" key="1">
    <citation type="submission" date="2021-02" db="EMBL/GenBank/DDBJ databases">
        <authorList>
            <person name="Nowell W R."/>
        </authorList>
    </citation>
    <scope>NUCLEOTIDE SEQUENCE</scope>
</reference>
<accession>A0A820H490</accession>
<dbReference type="EMBL" id="CAJOBD010031903">
    <property type="protein sequence ID" value="CAF4287614.1"/>
    <property type="molecule type" value="Genomic_DNA"/>
</dbReference>
<name>A0A820H490_9BILA</name>
<protein>
    <submittedName>
        <fullName evidence="1">Uncharacterized protein</fullName>
    </submittedName>
</protein>
<dbReference type="Proteomes" id="UP000663836">
    <property type="component" value="Unassembled WGS sequence"/>
</dbReference>